<comment type="caution">
    <text evidence="1">The sequence shown here is derived from an EMBL/GenBank/DDBJ whole genome shotgun (WGS) entry which is preliminary data.</text>
</comment>
<reference evidence="1" key="1">
    <citation type="submission" date="2023-10" db="EMBL/GenBank/DDBJ databases">
        <authorList>
            <person name="Rodriguez Cubillos JULIANA M."/>
            <person name="De Vega J."/>
        </authorList>
    </citation>
    <scope>NUCLEOTIDE SEQUENCE</scope>
</reference>
<gene>
    <name evidence="1" type="ORF">MILVUS5_LOCUS33081</name>
</gene>
<dbReference type="EMBL" id="CASHSV030000513">
    <property type="protein sequence ID" value="CAJ2668730.1"/>
    <property type="molecule type" value="Genomic_DNA"/>
</dbReference>
<sequence>MHCVTEFTKVLTEEDIAFYNLHVTFYLRESTKEPYYMLLVLLVRLATRPVVKSSVRKLYGPHGTSIFFASDKLCCQLKRPIVIKCCFFSMS</sequence>
<keyword evidence="2" id="KW-1185">Reference proteome</keyword>
<name>A0ACB0LH21_TRIPR</name>
<protein>
    <submittedName>
        <fullName evidence="1">Uncharacterized protein</fullName>
    </submittedName>
</protein>
<dbReference type="Proteomes" id="UP001177021">
    <property type="component" value="Unassembled WGS sequence"/>
</dbReference>
<evidence type="ECO:0000313" key="2">
    <source>
        <dbReference type="Proteomes" id="UP001177021"/>
    </source>
</evidence>
<accession>A0ACB0LH21</accession>
<evidence type="ECO:0000313" key="1">
    <source>
        <dbReference type="EMBL" id="CAJ2668730.1"/>
    </source>
</evidence>
<organism evidence="1 2">
    <name type="scientific">Trifolium pratense</name>
    <name type="common">Red clover</name>
    <dbReference type="NCBI Taxonomy" id="57577"/>
    <lineage>
        <taxon>Eukaryota</taxon>
        <taxon>Viridiplantae</taxon>
        <taxon>Streptophyta</taxon>
        <taxon>Embryophyta</taxon>
        <taxon>Tracheophyta</taxon>
        <taxon>Spermatophyta</taxon>
        <taxon>Magnoliopsida</taxon>
        <taxon>eudicotyledons</taxon>
        <taxon>Gunneridae</taxon>
        <taxon>Pentapetalae</taxon>
        <taxon>rosids</taxon>
        <taxon>fabids</taxon>
        <taxon>Fabales</taxon>
        <taxon>Fabaceae</taxon>
        <taxon>Papilionoideae</taxon>
        <taxon>50 kb inversion clade</taxon>
        <taxon>NPAAA clade</taxon>
        <taxon>Hologalegina</taxon>
        <taxon>IRL clade</taxon>
        <taxon>Trifolieae</taxon>
        <taxon>Trifolium</taxon>
    </lineage>
</organism>
<proteinExistence type="predicted"/>